<keyword evidence="5" id="KW-1185">Reference proteome</keyword>
<feature type="compositionally biased region" description="Basic residues" evidence="1">
    <location>
        <begin position="366"/>
        <end position="376"/>
    </location>
</feature>
<dbReference type="Pfam" id="PF04031">
    <property type="entry name" value="Las1"/>
    <property type="match status" value="1"/>
</dbReference>
<dbReference type="InterPro" id="IPR022742">
    <property type="entry name" value="Hydrolase_4"/>
</dbReference>
<dbReference type="PANTHER" id="PTHR11614">
    <property type="entry name" value="PHOSPHOLIPASE-RELATED"/>
    <property type="match status" value="1"/>
</dbReference>
<proteinExistence type="predicted"/>
<evidence type="ECO:0000256" key="1">
    <source>
        <dbReference type="SAM" id="MobiDB-lite"/>
    </source>
</evidence>
<feature type="region of interest" description="Disordered" evidence="1">
    <location>
        <begin position="711"/>
        <end position="772"/>
    </location>
</feature>
<dbReference type="Pfam" id="PF12146">
    <property type="entry name" value="Hydrolase_4"/>
    <property type="match status" value="1"/>
</dbReference>
<dbReference type="InterPro" id="IPR029058">
    <property type="entry name" value="AB_hydrolase_fold"/>
</dbReference>
<dbReference type="InterPro" id="IPR007174">
    <property type="entry name" value="Las1"/>
</dbReference>
<keyword evidence="2" id="KW-0812">Transmembrane</keyword>
<accession>A0ABD3Q7C1</accession>
<feature type="region of interest" description="Disordered" evidence="1">
    <location>
        <begin position="357"/>
        <end position="382"/>
    </location>
</feature>
<organism evidence="4 5">
    <name type="scientific">Cyclotella atomus</name>
    <dbReference type="NCBI Taxonomy" id="382360"/>
    <lineage>
        <taxon>Eukaryota</taxon>
        <taxon>Sar</taxon>
        <taxon>Stramenopiles</taxon>
        <taxon>Ochrophyta</taxon>
        <taxon>Bacillariophyta</taxon>
        <taxon>Coscinodiscophyceae</taxon>
        <taxon>Thalassiosirophycidae</taxon>
        <taxon>Stephanodiscales</taxon>
        <taxon>Stephanodiscaceae</taxon>
        <taxon>Cyclotella</taxon>
    </lineage>
</organism>
<sequence>MTKSGNPAAASNPKPLIAASTILYIGATAFTLAYVWPLLLLAVALFCSITIPYSFRINDSGEARRRLWTEFLKRDDLPEALKCHDVELEEKYWINSRGMCLLTSTLAPKDDAIRGVIFLCHGYMDNSSFLKRIEYQRFVQKGFAVVMIEYEGHGRSDGPNTLIPCWNTMIGDVEQYFDEIAREKFPDKKKFLMGESMGGAIVYDVMSRNRSVYEGVLLVAPMCKVLNAPPDWVVKIFEAICGKSGSVNAFSIMPLAPTKGSIPNLSFKDKHKMALATSVPTSFGRKPRLATARELLEATKRISASVHEFDAPFIILHGLEDKITCPKVSEEFFKDSPSQDKSIKLYKAAAVNPSATQQPSIAAKSASKKKKKKRKKSTTDATQIADVNSSKLSIKKRIFLKKSAKQTPWYDTHELMSTGRDLLLALKLFPSPHTSSCHSSAINDIDGSMPSNVPTGLSDNEHSKLQAALRRVALWRGRSDRGGRLPHVIDVTAGLAGVLLMDAERNLGAELAKCDADNSATVTQMHNSHVSLYQLRNSYSTLLLRSVNGLADTYRHQKKSALLSVAHCCSLAGLPLWIVDIRHDASHNDLPSLGVCRIGALESLKFWKGRYWDALDEKVWGDIQASPDTNEIDNNVTNDAPEAGVHTLAMDCLMRYQKAVENEACERRMMSKNKKVKPERKEYRRFSHWQQFSRQDEDAVDRQACVEDDIMVLPSNDDNAKPNKDENSAKKQKVDDNTVNPWWILEDNKPKKKKDKKATQTDENTNEVSPTDDPVLATNLTFRSRECAAELIRTAPVDALYSTVLQFLVWSGTVSSNETNTNTGPALLVHLCDSSAPLSQICMEESFEESRISYEPLIVSIVSSYPGFFSALLVHLVDAILCFDAEKKMIRVDSSNNEAFRLNELERNIHRLAMWACYILTREFHMHLDRSIALIGKAEAENEEISCPIDIKKKGRKKWSPEDQQFVQSPLSYKLLQSRAVPLNSVCDRLHTHIGGPFDVPNDQSNNAVMELLVYFQRILGNDRMLHGISKQCHDESTKAPAADKDDTQSHVAPWTLCKSWDACAIGTMPGFPA</sequence>
<feature type="transmembrane region" description="Helical" evidence="2">
    <location>
        <begin position="21"/>
        <end position="46"/>
    </location>
</feature>
<dbReference type="Gene3D" id="3.40.50.1820">
    <property type="entry name" value="alpha/beta hydrolase"/>
    <property type="match status" value="1"/>
</dbReference>
<name>A0ABD3Q7C1_9STRA</name>
<protein>
    <recommendedName>
        <fullName evidence="3">Serine aminopeptidase S33 domain-containing protein</fullName>
    </recommendedName>
</protein>
<feature type="compositionally biased region" description="Basic and acidic residues" evidence="1">
    <location>
        <begin position="718"/>
        <end position="736"/>
    </location>
</feature>
<gene>
    <name evidence="4" type="ORF">ACHAWO_010515</name>
</gene>
<feature type="domain" description="Serine aminopeptidase S33" evidence="3">
    <location>
        <begin position="113"/>
        <end position="349"/>
    </location>
</feature>
<evidence type="ECO:0000313" key="4">
    <source>
        <dbReference type="EMBL" id="KAL3796235.1"/>
    </source>
</evidence>
<keyword evidence="2" id="KW-0472">Membrane</keyword>
<dbReference type="SUPFAM" id="SSF53474">
    <property type="entry name" value="alpha/beta-Hydrolases"/>
    <property type="match status" value="1"/>
</dbReference>
<evidence type="ECO:0000259" key="3">
    <source>
        <dbReference type="Pfam" id="PF12146"/>
    </source>
</evidence>
<keyword evidence="2" id="KW-1133">Transmembrane helix</keyword>
<dbReference type="InterPro" id="IPR051044">
    <property type="entry name" value="MAG_DAG_Lipase"/>
</dbReference>
<dbReference type="EMBL" id="JALLPJ020000299">
    <property type="protein sequence ID" value="KAL3796235.1"/>
    <property type="molecule type" value="Genomic_DNA"/>
</dbReference>
<dbReference type="Proteomes" id="UP001530400">
    <property type="component" value="Unassembled WGS sequence"/>
</dbReference>
<dbReference type="AlphaFoldDB" id="A0ABD3Q7C1"/>
<evidence type="ECO:0000256" key="2">
    <source>
        <dbReference type="SAM" id="Phobius"/>
    </source>
</evidence>
<reference evidence="4 5" key="1">
    <citation type="submission" date="2024-10" db="EMBL/GenBank/DDBJ databases">
        <title>Updated reference genomes for cyclostephanoid diatoms.</title>
        <authorList>
            <person name="Roberts W.R."/>
            <person name="Alverson A.J."/>
        </authorList>
    </citation>
    <scope>NUCLEOTIDE SEQUENCE [LARGE SCALE GENOMIC DNA]</scope>
    <source>
        <strain evidence="4 5">AJA010-31</strain>
    </source>
</reference>
<comment type="caution">
    <text evidence="4">The sequence shown here is derived from an EMBL/GenBank/DDBJ whole genome shotgun (WGS) entry which is preliminary data.</text>
</comment>
<evidence type="ECO:0000313" key="5">
    <source>
        <dbReference type="Proteomes" id="UP001530400"/>
    </source>
</evidence>